<name>A0A9X6QSL0_BACUH</name>
<sequence>MHMHCKRCEHCGTTKGRFHVDHIVPLNQGGLDEISNLQFLCQSCNLRKSSSFDSFKVII</sequence>
<dbReference type="Gene3D" id="1.10.30.50">
    <property type="match status" value="1"/>
</dbReference>
<dbReference type="InterPro" id="IPR003615">
    <property type="entry name" value="HNH_nuc"/>
</dbReference>
<dbReference type="Pfam" id="PF01844">
    <property type="entry name" value="HNH"/>
    <property type="match status" value="1"/>
</dbReference>
<reference evidence="2 3" key="1">
    <citation type="submission" date="2016-10" db="EMBL/GenBank/DDBJ databases">
        <title>Comparative genomics of Bacillus thuringiensis reveals a path to pathogens against multiple invertebrate hosts.</title>
        <authorList>
            <person name="Zheng J."/>
            <person name="Gao Q."/>
            <person name="Liu H."/>
            <person name="Peng D."/>
            <person name="Ruan L."/>
            <person name="Sun M."/>
        </authorList>
    </citation>
    <scope>NUCLEOTIDE SEQUENCE [LARGE SCALE GENOMIC DNA]</scope>
    <source>
        <strain evidence="2">BGSC 4AU1</strain>
    </source>
</reference>
<gene>
    <name evidence="2" type="ORF">BK716_11175</name>
</gene>
<protein>
    <recommendedName>
        <fullName evidence="1">HNH nuclease domain-containing protein</fullName>
    </recommendedName>
</protein>
<evidence type="ECO:0000313" key="2">
    <source>
        <dbReference type="EMBL" id="OUB53039.1"/>
    </source>
</evidence>
<dbReference type="GO" id="GO:0003676">
    <property type="term" value="F:nucleic acid binding"/>
    <property type="evidence" value="ECO:0007669"/>
    <property type="project" value="InterPro"/>
</dbReference>
<dbReference type="AlphaFoldDB" id="A0A9X6QSL0"/>
<dbReference type="SMART" id="SM00507">
    <property type="entry name" value="HNHc"/>
    <property type="match status" value="1"/>
</dbReference>
<comment type="caution">
    <text evidence="2">The sequence shown here is derived from an EMBL/GenBank/DDBJ whole genome shotgun (WGS) entry which is preliminary data.</text>
</comment>
<accession>A0A9X6QSL0</accession>
<dbReference type="CDD" id="cd00085">
    <property type="entry name" value="HNHc"/>
    <property type="match status" value="1"/>
</dbReference>
<dbReference type="GO" id="GO:0004519">
    <property type="term" value="F:endonuclease activity"/>
    <property type="evidence" value="ECO:0007669"/>
    <property type="project" value="InterPro"/>
</dbReference>
<evidence type="ECO:0000313" key="3">
    <source>
        <dbReference type="Proteomes" id="UP000194816"/>
    </source>
</evidence>
<dbReference type="EMBL" id="MOOK01000091">
    <property type="protein sequence ID" value="OUB53039.1"/>
    <property type="molecule type" value="Genomic_DNA"/>
</dbReference>
<organism evidence="2 3">
    <name type="scientific">Bacillus thuringiensis subsp. higo</name>
    <dbReference type="NCBI Taxonomy" id="132266"/>
    <lineage>
        <taxon>Bacteria</taxon>
        <taxon>Bacillati</taxon>
        <taxon>Bacillota</taxon>
        <taxon>Bacilli</taxon>
        <taxon>Bacillales</taxon>
        <taxon>Bacillaceae</taxon>
        <taxon>Bacillus</taxon>
        <taxon>Bacillus cereus group</taxon>
    </lineage>
</organism>
<dbReference type="GO" id="GO:0008270">
    <property type="term" value="F:zinc ion binding"/>
    <property type="evidence" value="ECO:0007669"/>
    <property type="project" value="InterPro"/>
</dbReference>
<dbReference type="Proteomes" id="UP000194816">
    <property type="component" value="Unassembled WGS sequence"/>
</dbReference>
<proteinExistence type="predicted"/>
<feature type="domain" description="HNH nuclease" evidence="1">
    <location>
        <begin position="1"/>
        <end position="46"/>
    </location>
</feature>
<dbReference type="InterPro" id="IPR002711">
    <property type="entry name" value="HNH"/>
</dbReference>
<evidence type="ECO:0000259" key="1">
    <source>
        <dbReference type="SMART" id="SM00507"/>
    </source>
</evidence>